<keyword evidence="2" id="KW-0472">Membrane</keyword>
<dbReference type="Pfam" id="PF13279">
    <property type="entry name" value="4HBT_2"/>
    <property type="match status" value="1"/>
</dbReference>
<name>A0AAD2HUV5_9AGAR</name>
<accession>A0AAD2HUV5</accession>
<dbReference type="AlphaFoldDB" id="A0AAD2HUV5"/>
<protein>
    <submittedName>
        <fullName evidence="3">Uncharacterized protein</fullName>
    </submittedName>
</protein>
<keyword evidence="2" id="KW-0812">Transmembrane</keyword>
<dbReference type="InterPro" id="IPR029069">
    <property type="entry name" value="HotDog_dom_sf"/>
</dbReference>
<dbReference type="PANTHER" id="PTHR12475">
    <property type="match status" value="1"/>
</dbReference>
<dbReference type="Gene3D" id="3.10.129.10">
    <property type="entry name" value="Hotdog Thioesterase"/>
    <property type="match status" value="1"/>
</dbReference>
<keyword evidence="4" id="KW-1185">Reference proteome</keyword>
<organism evidence="3 4">
    <name type="scientific">Mycena citricolor</name>
    <dbReference type="NCBI Taxonomy" id="2018698"/>
    <lineage>
        <taxon>Eukaryota</taxon>
        <taxon>Fungi</taxon>
        <taxon>Dikarya</taxon>
        <taxon>Basidiomycota</taxon>
        <taxon>Agaricomycotina</taxon>
        <taxon>Agaricomycetes</taxon>
        <taxon>Agaricomycetidae</taxon>
        <taxon>Agaricales</taxon>
        <taxon>Marasmiineae</taxon>
        <taxon>Mycenaceae</taxon>
        <taxon>Mycena</taxon>
    </lineage>
</organism>
<sequence>MTAPTAVRPRAQAHSLLASLPLSSPVFAPLVRKMSAKILDLLAGVVGATPRVAKWLGIALLVVNAGGLPLIWHFRVFSALFELRLAQLWHNIRHIHLPRKRKTAALEKFFEDRQPVGLHPFRAKWAVRGFVWPYASDFNLHMSNSSYAAALDSARFRFALAMFPLVFKTGGWAALAGTHFSFIREIPMLSTYEVRAEVGAWDEKWIWIVARFVKPVSKSKRRGKAGEKAPVNGHVVSANGNADAVGQELLKKAIRLHEEDGADVYSAHRRSFPSTYLLTPPPAITVSQLVYKQGRITIPPAIVLATSGFFASAEHPARGTPGLGVPTNGVAMTRVPPPYWAQVQDLARDVRKLKAFYQGGWRDYPPEQRFWEYAFDACEAERQQRLVSFAGQAPAEGDYGSAGKLVVKGGLLGGMDGLKAYI</sequence>
<proteinExistence type="inferred from homology"/>
<evidence type="ECO:0000313" key="4">
    <source>
        <dbReference type="Proteomes" id="UP001295794"/>
    </source>
</evidence>
<dbReference type="SUPFAM" id="SSF54637">
    <property type="entry name" value="Thioesterase/thiol ester dehydrase-isomerase"/>
    <property type="match status" value="1"/>
</dbReference>
<feature type="transmembrane region" description="Helical" evidence="2">
    <location>
        <begin position="52"/>
        <end position="74"/>
    </location>
</feature>
<dbReference type="InterPro" id="IPR051490">
    <property type="entry name" value="THEM6_lcsJ_thioesterase"/>
</dbReference>
<evidence type="ECO:0000256" key="2">
    <source>
        <dbReference type="SAM" id="Phobius"/>
    </source>
</evidence>
<evidence type="ECO:0000313" key="3">
    <source>
        <dbReference type="EMBL" id="CAK5282689.1"/>
    </source>
</evidence>
<evidence type="ECO:0000256" key="1">
    <source>
        <dbReference type="ARBA" id="ARBA00038476"/>
    </source>
</evidence>
<dbReference type="Proteomes" id="UP001295794">
    <property type="component" value="Unassembled WGS sequence"/>
</dbReference>
<dbReference type="PANTHER" id="PTHR12475:SF4">
    <property type="entry name" value="PROTEIN THEM6"/>
    <property type="match status" value="1"/>
</dbReference>
<comment type="caution">
    <text evidence="3">The sequence shown here is derived from an EMBL/GenBank/DDBJ whole genome shotgun (WGS) entry which is preliminary data.</text>
</comment>
<reference evidence="3" key="1">
    <citation type="submission" date="2023-11" db="EMBL/GenBank/DDBJ databases">
        <authorList>
            <person name="De Vega J J."/>
            <person name="De Vega J J."/>
        </authorList>
    </citation>
    <scope>NUCLEOTIDE SEQUENCE</scope>
</reference>
<dbReference type="EMBL" id="CAVNYO010000460">
    <property type="protein sequence ID" value="CAK5282689.1"/>
    <property type="molecule type" value="Genomic_DNA"/>
</dbReference>
<gene>
    <name evidence="3" type="ORF">MYCIT1_LOCUS34648</name>
</gene>
<keyword evidence="2" id="KW-1133">Transmembrane helix</keyword>
<comment type="similarity">
    <text evidence="1">Belongs to the lcsJ thioesterase family.</text>
</comment>